<reference evidence="1" key="1">
    <citation type="journal article" date="2023" name="Insect Mol. Biol.">
        <title>Genome sequencing provides insights into the evolution of gene families encoding plant cell wall-degrading enzymes in longhorned beetles.</title>
        <authorList>
            <person name="Shin N.R."/>
            <person name="Okamura Y."/>
            <person name="Kirsch R."/>
            <person name="Pauchet Y."/>
        </authorList>
    </citation>
    <scope>NUCLEOTIDE SEQUENCE</scope>
    <source>
        <strain evidence="1">AMC_N1</strain>
    </source>
</reference>
<sequence>MGSCVICEQLILHPYNEEQRKKASTGVYKTTRKTWNFPLPSCVPKRNPCGVCFEVIMEKANAASASGDRARQFENKIIGAEKTTSILRRGRKCPGNKCFYLHAFPGVVNAMSGHHQGSRCFRNVDTDIDVLQQVMLWDFLDERDFPWQSL</sequence>
<dbReference type="EMBL" id="JAPWTK010000038">
    <property type="protein sequence ID" value="KAJ8955497.1"/>
    <property type="molecule type" value="Genomic_DNA"/>
</dbReference>
<gene>
    <name evidence="1" type="ORF">NQ318_003600</name>
</gene>
<protein>
    <submittedName>
        <fullName evidence="1">Uncharacterized protein</fullName>
    </submittedName>
</protein>
<dbReference type="Proteomes" id="UP001162162">
    <property type="component" value="Unassembled WGS sequence"/>
</dbReference>
<comment type="caution">
    <text evidence="1">The sequence shown here is derived from an EMBL/GenBank/DDBJ whole genome shotgun (WGS) entry which is preliminary data.</text>
</comment>
<name>A0AAV8YVF3_9CUCU</name>
<proteinExistence type="predicted"/>
<organism evidence="1 2">
    <name type="scientific">Aromia moschata</name>
    <dbReference type="NCBI Taxonomy" id="1265417"/>
    <lineage>
        <taxon>Eukaryota</taxon>
        <taxon>Metazoa</taxon>
        <taxon>Ecdysozoa</taxon>
        <taxon>Arthropoda</taxon>
        <taxon>Hexapoda</taxon>
        <taxon>Insecta</taxon>
        <taxon>Pterygota</taxon>
        <taxon>Neoptera</taxon>
        <taxon>Endopterygota</taxon>
        <taxon>Coleoptera</taxon>
        <taxon>Polyphaga</taxon>
        <taxon>Cucujiformia</taxon>
        <taxon>Chrysomeloidea</taxon>
        <taxon>Cerambycidae</taxon>
        <taxon>Cerambycinae</taxon>
        <taxon>Callichromatini</taxon>
        <taxon>Aromia</taxon>
    </lineage>
</organism>
<dbReference type="AlphaFoldDB" id="A0AAV8YVF3"/>
<evidence type="ECO:0000313" key="1">
    <source>
        <dbReference type="EMBL" id="KAJ8955497.1"/>
    </source>
</evidence>
<accession>A0AAV8YVF3</accession>
<keyword evidence="2" id="KW-1185">Reference proteome</keyword>
<evidence type="ECO:0000313" key="2">
    <source>
        <dbReference type="Proteomes" id="UP001162162"/>
    </source>
</evidence>